<dbReference type="Pfam" id="PF06253">
    <property type="entry name" value="MTTB"/>
    <property type="match status" value="1"/>
</dbReference>
<keyword evidence="3" id="KW-0808">Transferase</keyword>
<gene>
    <name evidence="4" type="ORF">LCGC14_1624540</name>
</gene>
<dbReference type="InterPro" id="IPR010426">
    <property type="entry name" value="MTTB_MeTrfase"/>
</dbReference>
<reference evidence="4" key="1">
    <citation type="journal article" date="2015" name="Nature">
        <title>Complex archaea that bridge the gap between prokaryotes and eukaryotes.</title>
        <authorList>
            <person name="Spang A."/>
            <person name="Saw J.H."/>
            <person name="Jorgensen S.L."/>
            <person name="Zaremba-Niedzwiedzka K."/>
            <person name="Martijn J."/>
            <person name="Lind A.E."/>
            <person name="van Eijk R."/>
            <person name="Schleper C."/>
            <person name="Guy L."/>
            <person name="Ettema T.J."/>
        </authorList>
    </citation>
    <scope>NUCLEOTIDE SEQUENCE</scope>
</reference>
<keyword evidence="2" id="KW-0489">Methyltransferase</keyword>
<comment type="caution">
    <text evidence="4">The sequence shown here is derived from an EMBL/GenBank/DDBJ whole genome shotgun (WGS) entry which is preliminary data.</text>
</comment>
<accession>A0A0F9I4R2</accession>
<evidence type="ECO:0000256" key="2">
    <source>
        <dbReference type="ARBA" id="ARBA00022603"/>
    </source>
</evidence>
<dbReference type="InterPro" id="IPR038601">
    <property type="entry name" value="MttB-like_sf"/>
</dbReference>
<evidence type="ECO:0008006" key="5">
    <source>
        <dbReference type="Google" id="ProtNLM"/>
    </source>
</evidence>
<evidence type="ECO:0000256" key="1">
    <source>
        <dbReference type="ARBA" id="ARBA00007137"/>
    </source>
</evidence>
<name>A0A0F9I4R2_9ZZZZ</name>
<dbReference type="GO" id="GO:0008168">
    <property type="term" value="F:methyltransferase activity"/>
    <property type="evidence" value="ECO:0007669"/>
    <property type="project" value="UniProtKB-KW"/>
</dbReference>
<dbReference type="Gene3D" id="3.20.20.480">
    <property type="entry name" value="Trimethylamine methyltransferase-like"/>
    <property type="match status" value="1"/>
</dbReference>
<organism evidence="4">
    <name type="scientific">marine sediment metagenome</name>
    <dbReference type="NCBI Taxonomy" id="412755"/>
    <lineage>
        <taxon>unclassified sequences</taxon>
        <taxon>metagenomes</taxon>
        <taxon>ecological metagenomes</taxon>
    </lineage>
</organism>
<sequence>MSRLILRVLSESEVERLHTETLRVLAEVGFRVTHGEALAKFRRAGALVNEADGTVRVPPEMVKELLAQAPSSAAQTGLNGEVLDVGGDNRYYTSLIIDPFIVDHTDGVRRPVLEDVRRHTIIGESLERVSAMMRMQYPVSDIAEPDSCYKTMEVFLLHSTKHTVIAPTSDKNCRDWMDVMAAIAEAAGLDPNGTPLMSVAMAVTSPLQVHGPNIEIMKMAMERSYPIRSTVCPMAGTTAPYSVAGTMLIANTEALIPVLIAQVYRPGHPVAYGIGPSITDMHTGHDLYYKPEKMLFKIAATQMGTFYNLPVSGEAGGTMTWRADVQNGAESFAYLLASHAGRQNIIGGLGSLHNANGMSAEQIIMQCGLVDMAEYLAGGMDFSDKKLAFDSIRKAGPGGQYLTDNLTLELLRSREFFHSLHLDLTGGYDLTARGAYEMAHQRAEDLVAQHEPTVPSKVQAAIRSFFREKYQDKSVADK</sequence>
<evidence type="ECO:0000256" key="3">
    <source>
        <dbReference type="ARBA" id="ARBA00022679"/>
    </source>
</evidence>
<dbReference type="EMBL" id="LAZR01013318">
    <property type="protein sequence ID" value="KKM22517.1"/>
    <property type="molecule type" value="Genomic_DNA"/>
</dbReference>
<dbReference type="GO" id="GO:0032259">
    <property type="term" value="P:methylation"/>
    <property type="evidence" value="ECO:0007669"/>
    <property type="project" value="UniProtKB-KW"/>
</dbReference>
<comment type="similarity">
    <text evidence="1">Belongs to the trimethylamine methyltransferase family.</text>
</comment>
<dbReference type="GO" id="GO:0015948">
    <property type="term" value="P:methanogenesis"/>
    <property type="evidence" value="ECO:0007669"/>
    <property type="project" value="InterPro"/>
</dbReference>
<protein>
    <recommendedName>
        <fullName evidence="5">Trimethylamine methyltransferase</fullName>
    </recommendedName>
</protein>
<proteinExistence type="inferred from homology"/>
<evidence type="ECO:0000313" key="4">
    <source>
        <dbReference type="EMBL" id="KKM22517.1"/>
    </source>
</evidence>
<dbReference type="AlphaFoldDB" id="A0A0F9I4R2"/>